<feature type="transmembrane region" description="Helical" evidence="1">
    <location>
        <begin position="255"/>
        <end position="274"/>
    </location>
</feature>
<dbReference type="EMBL" id="BAAAPN010000034">
    <property type="protein sequence ID" value="GAA1754998.1"/>
    <property type="molecule type" value="Genomic_DNA"/>
</dbReference>
<feature type="transmembrane region" description="Helical" evidence="1">
    <location>
        <begin position="128"/>
        <end position="146"/>
    </location>
</feature>
<proteinExistence type="predicted"/>
<sequence>MTAPATGSRARATGLRPWLFAPVALARVAWLRTLIYLYVVFDVLVVVTDPIPHGWVPVELYHPVLVRQVLHLPAPSPVYVRVLLAVILLSALVAATGRLPRIAGLICAFGMLDWISNAFSYSKIDHDHYALIIALFVLPTVGRARYRDVDVRTEAAGWAIRMIQMSAVAIYFLSAWAKMRFGTWGWANGATLIWALTRRPNGLAPWIASHPTLTHALQWLILVAESCSPALLWLRGRALAAGLLFFLGFHASTYYLLRIHFLPLVVCLFAFMPLERIAPYVASGRTARIGRNNPVTSR</sequence>
<feature type="transmembrane region" description="Helical" evidence="1">
    <location>
        <begin position="78"/>
        <end position="95"/>
    </location>
</feature>
<name>A0ABN2KFU2_9MICO</name>
<evidence type="ECO:0000313" key="3">
    <source>
        <dbReference type="Proteomes" id="UP001501475"/>
    </source>
</evidence>
<accession>A0ABN2KFU2</accession>
<comment type="caution">
    <text evidence="2">The sequence shown here is derived from an EMBL/GenBank/DDBJ whole genome shotgun (WGS) entry which is preliminary data.</text>
</comment>
<protein>
    <submittedName>
        <fullName evidence="2">HTTM domain-containing protein</fullName>
    </submittedName>
</protein>
<reference evidence="2 3" key="1">
    <citation type="journal article" date="2019" name="Int. J. Syst. Evol. Microbiol.">
        <title>The Global Catalogue of Microorganisms (GCM) 10K type strain sequencing project: providing services to taxonomists for standard genome sequencing and annotation.</title>
        <authorList>
            <consortium name="The Broad Institute Genomics Platform"/>
            <consortium name="The Broad Institute Genome Sequencing Center for Infectious Disease"/>
            <person name="Wu L."/>
            <person name="Ma J."/>
        </authorList>
    </citation>
    <scope>NUCLEOTIDE SEQUENCE [LARGE SCALE GENOMIC DNA]</scope>
    <source>
        <strain evidence="2 3">JCM 15591</strain>
    </source>
</reference>
<keyword evidence="1" id="KW-0812">Transmembrane</keyword>
<organism evidence="2 3">
    <name type="scientific">Nostocoides vanveenii</name>
    <dbReference type="NCBI Taxonomy" id="330835"/>
    <lineage>
        <taxon>Bacteria</taxon>
        <taxon>Bacillati</taxon>
        <taxon>Actinomycetota</taxon>
        <taxon>Actinomycetes</taxon>
        <taxon>Micrococcales</taxon>
        <taxon>Intrasporangiaceae</taxon>
        <taxon>Nostocoides</taxon>
    </lineage>
</organism>
<gene>
    <name evidence="2" type="ORF">GCM10009810_13480</name>
</gene>
<keyword evidence="3" id="KW-1185">Reference proteome</keyword>
<feature type="transmembrane region" description="Helical" evidence="1">
    <location>
        <begin position="102"/>
        <end position="122"/>
    </location>
</feature>
<dbReference type="RefSeq" id="WP_344063918.1">
    <property type="nucleotide sequence ID" value="NZ_BAAAPN010000034.1"/>
</dbReference>
<feature type="transmembrane region" description="Helical" evidence="1">
    <location>
        <begin position="158"/>
        <end position="177"/>
    </location>
</feature>
<dbReference type="Proteomes" id="UP001501475">
    <property type="component" value="Unassembled WGS sequence"/>
</dbReference>
<keyword evidence="1" id="KW-0472">Membrane</keyword>
<evidence type="ECO:0000313" key="2">
    <source>
        <dbReference type="EMBL" id="GAA1754998.1"/>
    </source>
</evidence>
<keyword evidence="1" id="KW-1133">Transmembrane helix</keyword>
<evidence type="ECO:0000256" key="1">
    <source>
        <dbReference type="SAM" id="Phobius"/>
    </source>
</evidence>